<name>A0A833GZ93_9LEPT</name>
<feature type="transmembrane region" description="Helical" evidence="7">
    <location>
        <begin position="95"/>
        <end position="114"/>
    </location>
</feature>
<protein>
    <submittedName>
        <fullName evidence="8">DoxX family protein</fullName>
    </submittedName>
</protein>
<feature type="transmembrane region" description="Helical" evidence="7">
    <location>
        <begin position="50"/>
        <end position="75"/>
    </location>
</feature>
<evidence type="ECO:0000256" key="1">
    <source>
        <dbReference type="ARBA" id="ARBA00004651"/>
    </source>
</evidence>
<reference evidence="8 9" key="1">
    <citation type="submission" date="2019-10" db="EMBL/GenBank/DDBJ databases">
        <title>Extracellular Electron Transfer in a Candidatus Methanoperedens spp. Enrichment Culture.</title>
        <authorList>
            <person name="Berger S."/>
            <person name="Rangel Shaw D."/>
            <person name="Berben T."/>
            <person name="In 'T Zandt M."/>
            <person name="Frank J."/>
            <person name="Reimann J."/>
            <person name="Jetten M.S.M."/>
            <person name="Welte C.U."/>
        </authorList>
    </citation>
    <scope>NUCLEOTIDE SEQUENCE [LARGE SCALE GENOMIC DNA]</scope>
    <source>
        <strain evidence="8">SB12</strain>
    </source>
</reference>
<keyword evidence="4 7" id="KW-0812">Transmembrane</keyword>
<evidence type="ECO:0000256" key="2">
    <source>
        <dbReference type="ARBA" id="ARBA00006679"/>
    </source>
</evidence>
<dbReference type="InterPro" id="IPR032808">
    <property type="entry name" value="DoxX"/>
</dbReference>
<comment type="similarity">
    <text evidence="2">Belongs to the DoxX family.</text>
</comment>
<evidence type="ECO:0000256" key="4">
    <source>
        <dbReference type="ARBA" id="ARBA00022692"/>
    </source>
</evidence>
<comment type="caution">
    <text evidence="8">The sequence shown here is derived from an EMBL/GenBank/DDBJ whole genome shotgun (WGS) entry which is preliminary data.</text>
</comment>
<dbReference type="InterPro" id="IPR051907">
    <property type="entry name" value="DoxX-like_oxidoreductase"/>
</dbReference>
<keyword evidence="6 7" id="KW-0472">Membrane</keyword>
<dbReference type="Pfam" id="PF07681">
    <property type="entry name" value="DoxX"/>
    <property type="match status" value="1"/>
</dbReference>
<keyword evidence="3" id="KW-1003">Cell membrane</keyword>
<proteinExistence type="inferred from homology"/>
<evidence type="ECO:0000256" key="5">
    <source>
        <dbReference type="ARBA" id="ARBA00022989"/>
    </source>
</evidence>
<evidence type="ECO:0000256" key="3">
    <source>
        <dbReference type="ARBA" id="ARBA00022475"/>
    </source>
</evidence>
<keyword evidence="5 7" id="KW-1133">Transmembrane helix</keyword>
<sequence length="129" mass="13714">MDKILGKFDGIIYSAFRAVAGFLFMQYGIQKIFGGLGGTMAQSYASMMGLAGFIELIAGILIMVGLFTSIAAFLASGQMAAAYFLAHAPKGFWPVLNDGDLAALFCFAFLYMAARGDGTISLGRTIRRG</sequence>
<comment type="subcellular location">
    <subcellularLocation>
        <location evidence="1">Cell membrane</location>
        <topology evidence="1">Multi-pass membrane protein</topology>
    </subcellularLocation>
</comment>
<dbReference type="GO" id="GO:0005886">
    <property type="term" value="C:plasma membrane"/>
    <property type="evidence" value="ECO:0007669"/>
    <property type="project" value="UniProtKB-SubCell"/>
</dbReference>
<feature type="transmembrane region" description="Helical" evidence="7">
    <location>
        <begin position="12"/>
        <end position="29"/>
    </location>
</feature>
<dbReference type="PANTHER" id="PTHR33452:SF4">
    <property type="entry name" value="BLL4328 PROTEIN"/>
    <property type="match status" value="1"/>
</dbReference>
<dbReference type="PANTHER" id="PTHR33452">
    <property type="entry name" value="OXIDOREDUCTASE CATD-RELATED"/>
    <property type="match status" value="1"/>
</dbReference>
<dbReference type="Proteomes" id="UP000460298">
    <property type="component" value="Unassembled WGS sequence"/>
</dbReference>
<evidence type="ECO:0000313" key="9">
    <source>
        <dbReference type="Proteomes" id="UP000460298"/>
    </source>
</evidence>
<gene>
    <name evidence="8" type="ORF">F9K24_19560</name>
</gene>
<evidence type="ECO:0000256" key="6">
    <source>
        <dbReference type="ARBA" id="ARBA00023136"/>
    </source>
</evidence>
<accession>A0A833GZ93</accession>
<dbReference type="EMBL" id="WBUI01000030">
    <property type="protein sequence ID" value="KAB2929485.1"/>
    <property type="molecule type" value="Genomic_DNA"/>
</dbReference>
<evidence type="ECO:0000256" key="7">
    <source>
        <dbReference type="SAM" id="Phobius"/>
    </source>
</evidence>
<evidence type="ECO:0000313" key="8">
    <source>
        <dbReference type="EMBL" id="KAB2929485.1"/>
    </source>
</evidence>
<dbReference type="AlphaFoldDB" id="A0A833GZ93"/>
<organism evidence="8 9">
    <name type="scientific">Leptonema illini</name>
    <dbReference type="NCBI Taxonomy" id="183"/>
    <lineage>
        <taxon>Bacteria</taxon>
        <taxon>Pseudomonadati</taxon>
        <taxon>Spirochaetota</taxon>
        <taxon>Spirochaetia</taxon>
        <taxon>Leptospirales</taxon>
        <taxon>Leptospiraceae</taxon>
        <taxon>Leptonema</taxon>
    </lineage>
</organism>